<evidence type="ECO:0000313" key="5">
    <source>
        <dbReference type="Proteomes" id="UP001220377"/>
    </source>
</evidence>
<dbReference type="PROSITE" id="PS50977">
    <property type="entry name" value="HTH_TETR_2"/>
    <property type="match status" value="1"/>
</dbReference>
<dbReference type="InterPro" id="IPR001647">
    <property type="entry name" value="HTH_TetR"/>
</dbReference>
<dbReference type="PANTHER" id="PTHR43479:SF7">
    <property type="entry name" value="TETR-FAMILY TRANSCRIPTIONAL REGULATOR"/>
    <property type="match status" value="1"/>
</dbReference>
<evidence type="ECO:0000256" key="1">
    <source>
        <dbReference type="ARBA" id="ARBA00023125"/>
    </source>
</evidence>
<dbReference type="Proteomes" id="UP001220377">
    <property type="component" value="Chromosome"/>
</dbReference>
<dbReference type="EMBL" id="CP117884">
    <property type="protein sequence ID" value="WDF81698.1"/>
    <property type="molecule type" value="Genomic_DNA"/>
</dbReference>
<reference evidence="4 5" key="1">
    <citation type="submission" date="2023-02" db="EMBL/GenBank/DDBJ databases">
        <title>Genome sequence of Lacticaseibacillus sp. KACC 23028.</title>
        <authorList>
            <person name="Kim S."/>
            <person name="Heo J."/>
            <person name="Kwon S.-W."/>
        </authorList>
    </citation>
    <scope>NUCLEOTIDE SEQUENCE [LARGE SCALE GENOMIC DNA]</scope>
    <source>
        <strain evidence="4 5">KACC 23028</strain>
    </source>
</reference>
<dbReference type="Pfam" id="PF00440">
    <property type="entry name" value="TetR_N"/>
    <property type="match status" value="1"/>
</dbReference>
<organism evidence="4 5">
    <name type="scientific">Lacticaseibacillus pabuli</name>
    <dbReference type="NCBI Taxonomy" id="3025672"/>
    <lineage>
        <taxon>Bacteria</taxon>
        <taxon>Bacillati</taxon>
        <taxon>Bacillota</taxon>
        <taxon>Bacilli</taxon>
        <taxon>Lactobacillales</taxon>
        <taxon>Lactobacillaceae</taxon>
        <taxon>Lacticaseibacillus</taxon>
    </lineage>
</organism>
<evidence type="ECO:0000256" key="2">
    <source>
        <dbReference type="PROSITE-ProRule" id="PRU00335"/>
    </source>
</evidence>
<dbReference type="InterPro" id="IPR050624">
    <property type="entry name" value="HTH-type_Tx_Regulator"/>
</dbReference>
<evidence type="ECO:0000259" key="3">
    <source>
        <dbReference type="PROSITE" id="PS50977"/>
    </source>
</evidence>
<evidence type="ECO:0000313" key="4">
    <source>
        <dbReference type="EMBL" id="WDF81698.1"/>
    </source>
</evidence>
<accession>A0ABY7WQQ3</accession>
<sequence length="179" mass="20133">MSDMRKFKSERDIQAGLIACLKQRSFSEITIDNICEQAMVGRSTFYHHYTDKYALLEAMVARRAATFDQLLGVRLATPADDEPLLVLYRALVDDAPTIVALLQVHERSGDLSQSYLHILAKHADHLLPQANLPIPRSFALELYSSTALTAIRWALVNGDAQSISQFMNRLMRDVISKEA</sequence>
<dbReference type="RefSeq" id="WP_274258655.1">
    <property type="nucleotide sequence ID" value="NZ_CP117884.1"/>
</dbReference>
<feature type="domain" description="HTH tetR-type" evidence="3">
    <location>
        <begin position="7"/>
        <end position="67"/>
    </location>
</feature>
<keyword evidence="5" id="KW-1185">Reference proteome</keyword>
<dbReference type="SUPFAM" id="SSF46689">
    <property type="entry name" value="Homeodomain-like"/>
    <property type="match status" value="1"/>
</dbReference>
<name>A0ABY7WQQ3_9LACO</name>
<proteinExistence type="predicted"/>
<gene>
    <name evidence="4" type="ORF">PQ472_07115</name>
</gene>
<feature type="DNA-binding region" description="H-T-H motif" evidence="2">
    <location>
        <begin position="30"/>
        <end position="49"/>
    </location>
</feature>
<dbReference type="InterPro" id="IPR009057">
    <property type="entry name" value="Homeodomain-like_sf"/>
</dbReference>
<keyword evidence="1 2" id="KW-0238">DNA-binding</keyword>
<dbReference type="PANTHER" id="PTHR43479">
    <property type="entry name" value="ACREF/ENVCD OPERON REPRESSOR-RELATED"/>
    <property type="match status" value="1"/>
</dbReference>
<dbReference type="Gene3D" id="1.10.357.10">
    <property type="entry name" value="Tetracycline Repressor, domain 2"/>
    <property type="match status" value="1"/>
</dbReference>
<protein>
    <submittedName>
        <fullName evidence="4">TetR/AcrR family transcriptional regulator</fullName>
    </submittedName>
</protein>